<accession>A0A4R4V9R0</accession>
<feature type="domain" description="N-acetyltransferase" evidence="3">
    <location>
        <begin position="2"/>
        <end position="159"/>
    </location>
</feature>
<gene>
    <name evidence="4" type="ORF">E1161_01510</name>
</gene>
<dbReference type="Pfam" id="PF00583">
    <property type="entry name" value="Acetyltransf_1"/>
    <property type="match status" value="1"/>
</dbReference>
<protein>
    <submittedName>
        <fullName evidence="4">GNAT family N-acetyltransferase</fullName>
    </submittedName>
</protein>
<dbReference type="GO" id="GO:0016747">
    <property type="term" value="F:acyltransferase activity, transferring groups other than amino-acyl groups"/>
    <property type="evidence" value="ECO:0007669"/>
    <property type="project" value="InterPro"/>
</dbReference>
<sequence length="163" mass="17502">MATIRAALPAEYEVVGEMTAKAYADAGNLPTDGSYVSVLRDAADRAAEAELLVALDGDRPVGTVTVVRPGDSYAEIARAGEIEFRMLAVAPDAGSQGVGRQLVEAVVERARAEGFGRVVLCVSETAETPRRLYERMGFQRLPDRDWSPTADIRLLGFCLELGT</sequence>
<dbReference type="PANTHER" id="PTHR43877:SF2">
    <property type="entry name" value="AMINOALKYLPHOSPHONATE N-ACETYLTRANSFERASE-RELATED"/>
    <property type="match status" value="1"/>
</dbReference>
<proteinExistence type="predicted"/>
<dbReference type="InterPro" id="IPR000182">
    <property type="entry name" value="GNAT_dom"/>
</dbReference>
<evidence type="ECO:0000256" key="2">
    <source>
        <dbReference type="ARBA" id="ARBA00023315"/>
    </source>
</evidence>
<evidence type="ECO:0000259" key="3">
    <source>
        <dbReference type="PROSITE" id="PS51186"/>
    </source>
</evidence>
<keyword evidence="5" id="KW-1185">Reference proteome</keyword>
<evidence type="ECO:0000313" key="4">
    <source>
        <dbReference type="EMBL" id="TDC96199.1"/>
    </source>
</evidence>
<evidence type="ECO:0000313" key="5">
    <source>
        <dbReference type="Proteomes" id="UP000294744"/>
    </source>
</evidence>
<dbReference type="EMBL" id="SMKV01000002">
    <property type="protein sequence ID" value="TDC96199.1"/>
    <property type="molecule type" value="Genomic_DNA"/>
</dbReference>
<dbReference type="AlphaFoldDB" id="A0A4R4V9R0"/>
<dbReference type="Gene3D" id="3.40.630.30">
    <property type="match status" value="1"/>
</dbReference>
<dbReference type="InterPro" id="IPR016181">
    <property type="entry name" value="Acyl_CoA_acyltransferase"/>
</dbReference>
<dbReference type="OrthoDB" id="273614at2"/>
<keyword evidence="1 4" id="KW-0808">Transferase</keyword>
<comment type="caution">
    <text evidence="4">The sequence shown here is derived from an EMBL/GenBank/DDBJ whole genome shotgun (WGS) entry which is preliminary data.</text>
</comment>
<dbReference type="SUPFAM" id="SSF55729">
    <property type="entry name" value="Acyl-CoA N-acyltransferases (Nat)"/>
    <property type="match status" value="1"/>
</dbReference>
<dbReference type="PANTHER" id="PTHR43877">
    <property type="entry name" value="AMINOALKYLPHOSPHONATE N-ACETYLTRANSFERASE-RELATED-RELATED"/>
    <property type="match status" value="1"/>
</dbReference>
<dbReference type="RefSeq" id="WP_132618753.1">
    <property type="nucleotide sequence ID" value="NZ_SMKV01000002.1"/>
</dbReference>
<dbReference type="CDD" id="cd04301">
    <property type="entry name" value="NAT_SF"/>
    <property type="match status" value="1"/>
</dbReference>
<organism evidence="4 5">
    <name type="scientific">Saccharopolyspora aridisoli</name>
    <dbReference type="NCBI Taxonomy" id="2530385"/>
    <lineage>
        <taxon>Bacteria</taxon>
        <taxon>Bacillati</taxon>
        <taxon>Actinomycetota</taxon>
        <taxon>Actinomycetes</taxon>
        <taxon>Pseudonocardiales</taxon>
        <taxon>Pseudonocardiaceae</taxon>
        <taxon>Saccharopolyspora</taxon>
    </lineage>
</organism>
<name>A0A4R4V9R0_9PSEU</name>
<keyword evidence="2" id="KW-0012">Acyltransferase</keyword>
<dbReference type="Proteomes" id="UP000294744">
    <property type="component" value="Unassembled WGS sequence"/>
</dbReference>
<dbReference type="PROSITE" id="PS51186">
    <property type="entry name" value="GNAT"/>
    <property type="match status" value="1"/>
</dbReference>
<reference evidence="4 5" key="1">
    <citation type="submission" date="2019-03" db="EMBL/GenBank/DDBJ databases">
        <title>Draft genome sequences of novel Actinobacteria.</title>
        <authorList>
            <person name="Sahin N."/>
            <person name="Ay H."/>
            <person name="Saygin H."/>
        </authorList>
    </citation>
    <scope>NUCLEOTIDE SEQUENCE [LARGE SCALE GENOMIC DNA]</scope>
    <source>
        <strain evidence="4 5">16K404</strain>
    </source>
</reference>
<evidence type="ECO:0000256" key="1">
    <source>
        <dbReference type="ARBA" id="ARBA00022679"/>
    </source>
</evidence>
<dbReference type="InterPro" id="IPR050832">
    <property type="entry name" value="Bact_Acetyltransf"/>
</dbReference>